<name>X1GVD9_9ZZZZ</name>
<dbReference type="AlphaFoldDB" id="X1GVD9"/>
<accession>X1GVD9</accession>
<sequence>MWYRYALLVETDDTRTVPARKEIELPEGVVTGVRVRFPPGSRGQVYTAVFQGTHKMWPRGEGNYAWGDNESIDMDEHVRNITGWHYFLEGYAVNCRYDHTVWWDFNVLEKEYAETWGPIQKLVKLLEDLIGV</sequence>
<organism evidence="1">
    <name type="scientific">marine sediment metagenome</name>
    <dbReference type="NCBI Taxonomy" id="412755"/>
    <lineage>
        <taxon>unclassified sequences</taxon>
        <taxon>metagenomes</taxon>
        <taxon>ecological metagenomes</taxon>
    </lineage>
</organism>
<evidence type="ECO:0000313" key="1">
    <source>
        <dbReference type="EMBL" id="GAH61896.1"/>
    </source>
</evidence>
<reference evidence="1" key="1">
    <citation type="journal article" date="2014" name="Front. Microbiol.">
        <title>High frequency of phylogenetically diverse reductive dehalogenase-homologous genes in deep subseafloor sedimentary metagenomes.</title>
        <authorList>
            <person name="Kawai M."/>
            <person name="Futagami T."/>
            <person name="Toyoda A."/>
            <person name="Takaki Y."/>
            <person name="Nishi S."/>
            <person name="Hori S."/>
            <person name="Arai W."/>
            <person name="Tsubouchi T."/>
            <person name="Morono Y."/>
            <person name="Uchiyama I."/>
            <person name="Ito T."/>
            <person name="Fujiyama A."/>
            <person name="Inagaki F."/>
            <person name="Takami H."/>
        </authorList>
    </citation>
    <scope>NUCLEOTIDE SEQUENCE</scope>
    <source>
        <strain evidence="1">Expedition CK06-06</strain>
    </source>
</reference>
<comment type="caution">
    <text evidence="1">The sequence shown here is derived from an EMBL/GenBank/DDBJ whole genome shotgun (WGS) entry which is preliminary data.</text>
</comment>
<proteinExistence type="predicted"/>
<gene>
    <name evidence="1" type="ORF">S03H2_53558</name>
</gene>
<protein>
    <submittedName>
        <fullName evidence="1">Uncharacterized protein</fullName>
    </submittedName>
</protein>
<dbReference type="EMBL" id="BARU01034094">
    <property type="protein sequence ID" value="GAH61896.1"/>
    <property type="molecule type" value="Genomic_DNA"/>
</dbReference>